<dbReference type="GO" id="GO:0001671">
    <property type="term" value="F:ATPase activator activity"/>
    <property type="evidence" value="ECO:0007669"/>
    <property type="project" value="InterPro"/>
</dbReference>
<keyword evidence="3" id="KW-1185">Reference proteome</keyword>
<dbReference type="InterPro" id="IPR004640">
    <property type="entry name" value="HscB"/>
</dbReference>
<dbReference type="HOGENOM" id="CLU_068529_2_1_4"/>
<sequence length="139" mass="16663">MLDDKNNYFSLFNLKVAFILDEDYLDKTWRDLSNLAHPDRYVGFSKVDQSASVRLMSFINEAYYNLRNPIKRARYICELNGIDFDNADSFNDSNFLLEQMELRDLLTNIIEQRNIEALDIFIKELQNKKIFVLNYYQFF</sequence>
<dbReference type="InterPro" id="IPR036386">
    <property type="entry name" value="HscB_C_sf"/>
</dbReference>
<dbReference type="AlphaFoldDB" id="M1LPE1"/>
<reference evidence="2 3" key="1">
    <citation type="journal article" date="2013" name="Genome Biol. Evol.">
        <title>Genome evolution and phylogenomic analysis of candidatus kinetoplastibacterium, the betaproteobacterial endosymbionts of strigomonas and angomonas.</title>
        <authorList>
            <person name="Alves J.M."/>
            <person name="Serrano M.G."/>
            <person name="Maia da Silva F."/>
            <person name="Voegtly L.J."/>
            <person name="Matveyev A.V."/>
            <person name="Teixeira M.M."/>
            <person name="Camargo E.P."/>
            <person name="Buck G.A."/>
        </authorList>
    </citation>
    <scope>NUCLEOTIDE SEQUENCE [LARGE SCALE GENOMIC DNA]</scope>
    <source>
        <strain evidence="2 3">TCC036E</strain>
    </source>
</reference>
<dbReference type="PATRIC" id="fig|1208918.3.peg.240"/>
<dbReference type="GO" id="GO:0044571">
    <property type="term" value="P:[2Fe-2S] cluster assembly"/>
    <property type="evidence" value="ECO:0007669"/>
    <property type="project" value="InterPro"/>
</dbReference>
<dbReference type="Gene3D" id="1.20.1280.20">
    <property type="entry name" value="HscB, C-terminal domain"/>
    <property type="match status" value="1"/>
</dbReference>
<dbReference type="GO" id="GO:0051087">
    <property type="term" value="F:protein-folding chaperone binding"/>
    <property type="evidence" value="ECO:0007669"/>
    <property type="project" value="InterPro"/>
</dbReference>
<evidence type="ECO:0000313" key="3">
    <source>
        <dbReference type="Proteomes" id="UP000011686"/>
    </source>
</evidence>
<dbReference type="STRING" id="1208918.CDEE_0499"/>
<accession>M1LPE1</accession>
<dbReference type="EMBL" id="CP003804">
    <property type="protein sequence ID" value="AGF47542.1"/>
    <property type="molecule type" value="Genomic_DNA"/>
</dbReference>
<name>M1LPE1_9PROT</name>
<evidence type="ECO:0000256" key="1">
    <source>
        <dbReference type="ARBA" id="ARBA00023186"/>
    </source>
</evidence>
<proteinExistence type="predicted"/>
<dbReference type="SUPFAM" id="SSF46565">
    <property type="entry name" value="Chaperone J-domain"/>
    <property type="match status" value="1"/>
</dbReference>
<organism evidence="2 3">
    <name type="scientific">Candidatus Kinetoplastidibacterium crithidiae TCC036E</name>
    <dbReference type="NCBI Taxonomy" id="1208918"/>
    <lineage>
        <taxon>Bacteria</taxon>
        <taxon>Pseudomonadati</taxon>
        <taxon>Pseudomonadota</taxon>
        <taxon>Betaproteobacteria</taxon>
        <taxon>Candidatus Kinetoplastidibacterium</taxon>
    </lineage>
</organism>
<dbReference type="eggNOG" id="COG1076">
    <property type="taxonomic scope" value="Bacteria"/>
</dbReference>
<dbReference type="SUPFAM" id="SSF47144">
    <property type="entry name" value="HSC20 (HSCB), C-terminal oligomerisation domain"/>
    <property type="match status" value="1"/>
</dbReference>
<protein>
    <submittedName>
        <fullName evidence="2">Molecular chaperone HscB</fullName>
    </submittedName>
</protein>
<dbReference type="PANTHER" id="PTHR14021">
    <property type="entry name" value="IRON-SULFUR CLUSTER CO-CHAPERONE PROTEIN HSCB"/>
    <property type="match status" value="1"/>
</dbReference>
<dbReference type="GO" id="GO:0051259">
    <property type="term" value="P:protein complex oligomerization"/>
    <property type="evidence" value="ECO:0007669"/>
    <property type="project" value="InterPro"/>
</dbReference>
<dbReference type="KEGG" id="kct:CDEE_0499"/>
<keyword evidence="1" id="KW-0143">Chaperone</keyword>
<dbReference type="Gene3D" id="1.10.287.110">
    <property type="entry name" value="DnaJ domain"/>
    <property type="match status" value="1"/>
</dbReference>
<dbReference type="RefSeq" id="WP_015389079.1">
    <property type="nucleotide sequence ID" value="NC_020283.1"/>
</dbReference>
<evidence type="ECO:0000313" key="2">
    <source>
        <dbReference type="EMBL" id="AGF47542.1"/>
    </source>
</evidence>
<dbReference type="Proteomes" id="UP000011686">
    <property type="component" value="Chromosome"/>
</dbReference>
<dbReference type="PANTHER" id="PTHR14021:SF15">
    <property type="entry name" value="IRON-SULFUR CLUSTER CO-CHAPERONE PROTEIN HSCB"/>
    <property type="match status" value="1"/>
</dbReference>
<dbReference type="GO" id="GO:1990230">
    <property type="term" value="C:iron-sulfur cluster transfer complex"/>
    <property type="evidence" value="ECO:0007669"/>
    <property type="project" value="TreeGrafter"/>
</dbReference>
<gene>
    <name evidence="2" type="ORF">CDEE_0499</name>
</gene>
<dbReference type="InterPro" id="IPR036869">
    <property type="entry name" value="J_dom_sf"/>
</dbReference>
<dbReference type="NCBIfam" id="TIGR00714">
    <property type="entry name" value="hscB"/>
    <property type="match status" value="1"/>
</dbReference>